<keyword evidence="3" id="KW-1185">Reference proteome</keyword>
<evidence type="ECO:0000313" key="3">
    <source>
        <dbReference type="Proteomes" id="UP000222564"/>
    </source>
</evidence>
<accession>A0A2C6MCU9</accession>
<gene>
    <name evidence="2" type="ORF">P378_05705</name>
</gene>
<dbReference type="GO" id="GO:0008408">
    <property type="term" value="F:3'-5' exonuclease activity"/>
    <property type="evidence" value="ECO:0007669"/>
    <property type="project" value="InterPro"/>
</dbReference>
<feature type="domain" description="Bacterial DNA polymerase III alpha subunit NTPase" evidence="1">
    <location>
        <begin position="1"/>
        <end position="56"/>
    </location>
</feature>
<proteinExistence type="predicted"/>
<name>A0A2C6MCU9_9FIRM</name>
<reference evidence="2 3" key="1">
    <citation type="submission" date="2013-09" db="EMBL/GenBank/DDBJ databases">
        <title>Biodegradation of hydrocarbons in the deep terrestrial subsurface : characterization of a microbial consortium composed of two Desulfotomaculum species originating from a deep geological formation.</title>
        <authorList>
            <person name="Aullo T."/>
            <person name="Berlendis S."/>
            <person name="Lascourreges J.-F."/>
            <person name="Dessort D."/>
            <person name="Saint-Laurent S."/>
            <person name="Schraauwers B."/>
            <person name="Mas J."/>
            <person name="Magot M."/>
            <person name="Ranchou-Peyruse A."/>
        </authorList>
    </citation>
    <scope>NUCLEOTIDE SEQUENCE [LARGE SCALE GENOMIC DNA]</scope>
    <source>
        <strain evidence="2 3">Bs107</strain>
    </source>
</reference>
<comment type="caution">
    <text evidence="2">The sequence shown here is derived from an EMBL/GenBank/DDBJ whole genome shotgun (WGS) entry which is preliminary data.</text>
</comment>
<organism evidence="2 3">
    <name type="scientific">Desulforamulus profundi</name>
    <dbReference type="NCBI Taxonomy" id="1383067"/>
    <lineage>
        <taxon>Bacteria</taxon>
        <taxon>Bacillati</taxon>
        <taxon>Bacillota</taxon>
        <taxon>Clostridia</taxon>
        <taxon>Eubacteriales</taxon>
        <taxon>Peptococcaceae</taxon>
        <taxon>Desulforamulus</taxon>
    </lineage>
</organism>
<dbReference type="Pfam" id="PF07733">
    <property type="entry name" value="DNA_pol3_alpha"/>
    <property type="match status" value="1"/>
</dbReference>
<dbReference type="EMBL" id="AWQQ01000037">
    <property type="protein sequence ID" value="PHJ39079.1"/>
    <property type="molecule type" value="Genomic_DNA"/>
</dbReference>
<protein>
    <recommendedName>
        <fullName evidence="1">Bacterial DNA polymerase III alpha subunit NTPase domain-containing protein</fullName>
    </recommendedName>
</protein>
<sequence>MPDIDIDFDYERRGEVIEYIVQKYGTERVAQIITFGTMAARAAIRDVGRALDMPTGKWTG</sequence>
<dbReference type="GO" id="GO:0006260">
    <property type="term" value="P:DNA replication"/>
    <property type="evidence" value="ECO:0007669"/>
    <property type="project" value="InterPro"/>
</dbReference>
<dbReference type="AlphaFoldDB" id="A0A2C6MCU9"/>
<dbReference type="InterPro" id="IPR041931">
    <property type="entry name" value="DNA_pol3_alpha_thumb_dom"/>
</dbReference>
<dbReference type="InterPro" id="IPR004805">
    <property type="entry name" value="DnaE2/DnaE/PolC"/>
</dbReference>
<dbReference type="Proteomes" id="UP000222564">
    <property type="component" value="Unassembled WGS sequence"/>
</dbReference>
<dbReference type="PANTHER" id="PTHR32294:SF0">
    <property type="entry name" value="DNA POLYMERASE III SUBUNIT ALPHA"/>
    <property type="match status" value="1"/>
</dbReference>
<dbReference type="InterPro" id="IPR011708">
    <property type="entry name" value="DNA_pol3_alpha_NTPase_dom"/>
</dbReference>
<dbReference type="Gene3D" id="1.10.10.1600">
    <property type="entry name" value="Bacterial DNA polymerase III alpha subunit, thumb domain"/>
    <property type="match status" value="1"/>
</dbReference>
<evidence type="ECO:0000259" key="1">
    <source>
        <dbReference type="Pfam" id="PF07733"/>
    </source>
</evidence>
<evidence type="ECO:0000313" key="2">
    <source>
        <dbReference type="EMBL" id="PHJ39079.1"/>
    </source>
</evidence>
<dbReference type="PANTHER" id="PTHR32294">
    <property type="entry name" value="DNA POLYMERASE III SUBUNIT ALPHA"/>
    <property type="match status" value="1"/>
</dbReference>